<gene>
    <name evidence="4" type="ORF">UFOPK2648_00676</name>
    <name evidence="5" type="ORF">UFOPK3037_00287</name>
    <name evidence="6" type="ORF">UFOPK3278_01404</name>
    <name evidence="3" type="ORF">UFOPK3406_00914</name>
    <name evidence="2" type="ORF">UFOPK3925_00035</name>
    <name evidence="7" type="ORF">UFOPK4097_01503</name>
    <name evidence="8" type="ORF">UFOPK4301_00731</name>
</gene>
<dbReference type="InterPro" id="IPR016064">
    <property type="entry name" value="NAD/diacylglycerol_kinase_sf"/>
</dbReference>
<dbReference type="EMBL" id="CAESAI010000020">
    <property type="protein sequence ID" value="CAB4340014.1"/>
    <property type="molecule type" value="Genomic_DNA"/>
</dbReference>
<proteinExistence type="predicted"/>
<dbReference type="EMBL" id="CAFBPK010000035">
    <property type="protein sequence ID" value="CAB5029494.1"/>
    <property type="molecule type" value="Genomic_DNA"/>
</dbReference>
<evidence type="ECO:0000313" key="6">
    <source>
        <dbReference type="EMBL" id="CAB4851148.1"/>
    </source>
</evidence>
<evidence type="ECO:0000313" key="8">
    <source>
        <dbReference type="EMBL" id="CAB5049059.1"/>
    </source>
</evidence>
<dbReference type="EMBL" id="CAFAAO010000003">
    <property type="protein sequence ID" value="CAB4795986.1"/>
    <property type="molecule type" value="Genomic_DNA"/>
</dbReference>
<sequence length="310" mass="33529">MRALLVVNTFATTTNAQIQTEITQILSKAFDLKVINTAGRNDAISIAHQAQDYEIIIGLGGDGTLNEIANGLLLDGPNPTGPILAAIPGGNGNVFIRNMGMSKNPIVASQQLISAVAKNQIRTIGVGKITTENISRWFLFNAGIGLDAAVLAQMEARRENGKLVSDTAYAVLALRELLRTDRKNPALSLVSETGQIFRNAYFALLVNLAPWAYLGERPLNPLPNAGHDTALDLYAPTALSFPVIVRLIRRAIAGNSTELDNDVITLHDQNRLHIQSDRLHWIQVDGDVVTQSNELTAIHVPAALRVLRIG</sequence>
<evidence type="ECO:0000313" key="3">
    <source>
        <dbReference type="EMBL" id="CAB4340014.1"/>
    </source>
</evidence>
<dbReference type="Gene3D" id="3.40.50.10330">
    <property type="entry name" value="Probable inorganic polyphosphate/atp-NAD kinase, domain 1"/>
    <property type="match status" value="1"/>
</dbReference>
<dbReference type="Pfam" id="PF00781">
    <property type="entry name" value="DAGK_cat"/>
    <property type="match status" value="1"/>
</dbReference>
<protein>
    <submittedName>
        <fullName evidence="5">Unannotated protein</fullName>
    </submittedName>
</protein>
<evidence type="ECO:0000313" key="5">
    <source>
        <dbReference type="EMBL" id="CAB4795986.1"/>
    </source>
</evidence>
<dbReference type="EMBL" id="CAEZYC010000029">
    <property type="protein sequence ID" value="CAB4707380.1"/>
    <property type="molecule type" value="Genomic_DNA"/>
</dbReference>
<evidence type="ECO:0000313" key="2">
    <source>
        <dbReference type="EMBL" id="CAB4329588.1"/>
    </source>
</evidence>
<evidence type="ECO:0000313" key="4">
    <source>
        <dbReference type="EMBL" id="CAB4707380.1"/>
    </source>
</evidence>
<dbReference type="SUPFAM" id="SSF111331">
    <property type="entry name" value="NAD kinase/diacylglycerol kinase-like"/>
    <property type="match status" value="1"/>
</dbReference>
<evidence type="ECO:0000313" key="7">
    <source>
        <dbReference type="EMBL" id="CAB5029494.1"/>
    </source>
</evidence>
<dbReference type="InterPro" id="IPR001206">
    <property type="entry name" value="Diacylglycerol_kinase_cat_dom"/>
</dbReference>
<evidence type="ECO:0000259" key="1">
    <source>
        <dbReference type="PROSITE" id="PS50146"/>
    </source>
</evidence>
<dbReference type="SMART" id="SM00046">
    <property type="entry name" value="DAGKc"/>
    <property type="match status" value="1"/>
</dbReference>
<dbReference type="EMBL" id="CAESAD010000001">
    <property type="protein sequence ID" value="CAB4329588.1"/>
    <property type="molecule type" value="Genomic_DNA"/>
</dbReference>
<dbReference type="AlphaFoldDB" id="A0A6J6XLC0"/>
<dbReference type="InterPro" id="IPR050187">
    <property type="entry name" value="Lipid_Phosphate_FormReg"/>
</dbReference>
<dbReference type="PROSITE" id="PS50146">
    <property type="entry name" value="DAGK"/>
    <property type="match status" value="1"/>
</dbReference>
<dbReference type="Gene3D" id="2.60.200.40">
    <property type="match status" value="1"/>
</dbReference>
<accession>A0A6J6XLC0</accession>
<organism evidence="5">
    <name type="scientific">freshwater metagenome</name>
    <dbReference type="NCBI Taxonomy" id="449393"/>
    <lineage>
        <taxon>unclassified sequences</taxon>
        <taxon>metagenomes</taxon>
        <taxon>ecological metagenomes</taxon>
    </lineage>
</organism>
<name>A0A6J6XLC0_9ZZZZ</name>
<dbReference type="PANTHER" id="PTHR12358:SF106">
    <property type="entry name" value="LIPID KINASE YEGS"/>
    <property type="match status" value="1"/>
</dbReference>
<dbReference type="EMBL" id="CAFBQG010000076">
    <property type="protein sequence ID" value="CAB5049059.1"/>
    <property type="molecule type" value="Genomic_DNA"/>
</dbReference>
<dbReference type="GO" id="GO:0004143">
    <property type="term" value="F:ATP-dependent diacylglycerol kinase activity"/>
    <property type="evidence" value="ECO:0007669"/>
    <property type="project" value="TreeGrafter"/>
</dbReference>
<reference evidence="5" key="1">
    <citation type="submission" date="2020-05" db="EMBL/GenBank/DDBJ databases">
        <authorList>
            <person name="Chiriac C."/>
            <person name="Salcher M."/>
            <person name="Ghai R."/>
            <person name="Kavagutti S V."/>
        </authorList>
    </citation>
    <scope>NUCLEOTIDE SEQUENCE</scope>
</reference>
<dbReference type="GO" id="GO:0005886">
    <property type="term" value="C:plasma membrane"/>
    <property type="evidence" value="ECO:0007669"/>
    <property type="project" value="TreeGrafter"/>
</dbReference>
<dbReference type="InterPro" id="IPR017438">
    <property type="entry name" value="ATP-NAD_kinase_N"/>
</dbReference>
<dbReference type="EMBL" id="CAFBIX010000096">
    <property type="protein sequence ID" value="CAB4851148.1"/>
    <property type="molecule type" value="Genomic_DNA"/>
</dbReference>
<feature type="domain" description="DAGKc" evidence="1">
    <location>
        <begin position="1"/>
        <end position="133"/>
    </location>
</feature>
<dbReference type="PANTHER" id="PTHR12358">
    <property type="entry name" value="SPHINGOSINE KINASE"/>
    <property type="match status" value="1"/>
</dbReference>